<feature type="transmembrane region" description="Helical" evidence="1">
    <location>
        <begin position="63"/>
        <end position="90"/>
    </location>
</feature>
<organism evidence="2 3">
    <name type="scientific">Canavalia gladiata</name>
    <name type="common">Sword bean</name>
    <name type="synonym">Dolichos gladiatus</name>
    <dbReference type="NCBI Taxonomy" id="3824"/>
    <lineage>
        <taxon>Eukaryota</taxon>
        <taxon>Viridiplantae</taxon>
        <taxon>Streptophyta</taxon>
        <taxon>Embryophyta</taxon>
        <taxon>Tracheophyta</taxon>
        <taxon>Spermatophyta</taxon>
        <taxon>Magnoliopsida</taxon>
        <taxon>eudicotyledons</taxon>
        <taxon>Gunneridae</taxon>
        <taxon>Pentapetalae</taxon>
        <taxon>rosids</taxon>
        <taxon>fabids</taxon>
        <taxon>Fabales</taxon>
        <taxon>Fabaceae</taxon>
        <taxon>Papilionoideae</taxon>
        <taxon>50 kb inversion clade</taxon>
        <taxon>NPAAA clade</taxon>
        <taxon>indigoferoid/millettioid clade</taxon>
        <taxon>Phaseoleae</taxon>
        <taxon>Canavalia</taxon>
    </lineage>
</organism>
<keyword evidence="1" id="KW-1133">Transmembrane helix</keyword>
<dbReference type="EMBL" id="JAYMYQ010000001">
    <property type="protein sequence ID" value="KAK7362461.1"/>
    <property type="molecule type" value="Genomic_DNA"/>
</dbReference>
<evidence type="ECO:0008006" key="4">
    <source>
        <dbReference type="Google" id="ProtNLM"/>
    </source>
</evidence>
<evidence type="ECO:0000313" key="2">
    <source>
        <dbReference type="EMBL" id="KAK7362461.1"/>
    </source>
</evidence>
<dbReference type="AlphaFoldDB" id="A0AAN9MXK3"/>
<reference evidence="2 3" key="1">
    <citation type="submission" date="2024-01" db="EMBL/GenBank/DDBJ databases">
        <title>The genomes of 5 underutilized Papilionoideae crops provide insights into root nodulation and disease resistanc.</title>
        <authorList>
            <person name="Jiang F."/>
        </authorList>
    </citation>
    <scope>NUCLEOTIDE SEQUENCE [LARGE SCALE GENOMIC DNA]</scope>
    <source>
        <strain evidence="2">LVBAO_FW01</strain>
        <tissue evidence="2">Leaves</tissue>
    </source>
</reference>
<keyword evidence="1" id="KW-0472">Membrane</keyword>
<sequence>MEAHIIGITSNCQGWFYLQLDPSPIITNSPHSLTHSPTITNSPHSFTNNHHSSLTLTICGDSYLVLVPVVLLLFHSLSLLLSSLVASWWCSLFNKHIGPFSAAPPSLRHHPRTTSTIIG</sequence>
<name>A0AAN9MXK3_CANGL</name>
<keyword evidence="3" id="KW-1185">Reference proteome</keyword>
<evidence type="ECO:0000256" key="1">
    <source>
        <dbReference type="SAM" id="Phobius"/>
    </source>
</evidence>
<dbReference type="Proteomes" id="UP001367508">
    <property type="component" value="Unassembled WGS sequence"/>
</dbReference>
<protein>
    <recommendedName>
        <fullName evidence="4">Transmembrane protein</fullName>
    </recommendedName>
</protein>
<proteinExistence type="predicted"/>
<keyword evidence="1" id="KW-0812">Transmembrane</keyword>
<accession>A0AAN9MXK3</accession>
<comment type="caution">
    <text evidence="2">The sequence shown here is derived from an EMBL/GenBank/DDBJ whole genome shotgun (WGS) entry which is preliminary data.</text>
</comment>
<gene>
    <name evidence="2" type="ORF">VNO77_04575</name>
</gene>
<evidence type="ECO:0000313" key="3">
    <source>
        <dbReference type="Proteomes" id="UP001367508"/>
    </source>
</evidence>